<dbReference type="Pfam" id="PF13416">
    <property type="entry name" value="SBP_bac_8"/>
    <property type="match status" value="1"/>
</dbReference>
<dbReference type="EMBL" id="CP017603">
    <property type="protein sequence ID" value="AOY77830.1"/>
    <property type="molecule type" value="Genomic_DNA"/>
</dbReference>
<accession>A0AAC9WH11</accession>
<dbReference type="EMBL" id="CP020559">
    <property type="protein sequence ID" value="ARE88441.1"/>
    <property type="molecule type" value="Genomic_DNA"/>
</dbReference>
<evidence type="ECO:0008006" key="6">
    <source>
        <dbReference type="Google" id="ProtNLM"/>
    </source>
</evidence>
<keyword evidence="4" id="KW-1185">Reference proteome</keyword>
<evidence type="ECO:0000313" key="5">
    <source>
        <dbReference type="Proteomes" id="UP000192478"/>
    </source>
</evidence>
<dbReference type="AlphaFoldDB" id="A0AAC9WH11"/>
<name>A0AAC9WH11_9CLOT</name>
<evidence type="ECO:0000313" key="4">
    <source>
        <dbReference type="Proteomes" id="UP000177894"/>
    </source>
</evidence>
<reference evidence="2 4" key="1">
    <citation type="submission" date="2016-10" db="EMBL/GenBank/DDBJ databases">
        <title>Complete Genome Sequence of Acetogen Clostridium formicoaceticum ATCC 27076.</title>
        <authorList>
            <person name="Bao T."/>
            <person name="Cheng C."/>
            <person name="Zhao J."/>
            <person name="Yang S.-T."/>
            <person name="Wang J."/>
            <person name="Wang M."/>
        </authorList>
    </citation>
    <scope>NUCLEOTIDE SEQUENCE [LARGE SCALE GENOMIC DNA]</scope>
    <source>
        <strain evidence="2 4">ATCC 27076</strain>
    </source>
</reference>
<dbReference type="Proteomes" id="UP000177894">
    <property type="component" value="Chromosome"/>
</dbReference>
<gene>
    <name evidence="2" type="ORF">BJL90_19370</name>
    <name evidence="3" type="ORF">CLFO_28440</name>
</gene>
<dbReference type="PANTHER" id="PTHR42779">
    <property type="entry name" value="PROTEIN YNJB"/>
    <property type="match status" value="1"/>
</dbReference>
<dbReference type="NCBIfam" id="NF008633">
    <property type="entry name" value="PRK11622.1"/>
    <property type="match status" value="1"/>
</dbReference>
<sequence length="409" mass="46516">MNLLKKIIFMLTIVLILSGCSSEGNQTDNPELTTWEDLLNYGKNKEVAILMWGGNDSVNKYMDGYVSKSVKEKYGITLKRIPMNASEFMNKLLNEKKAALNPGSADLVWINAENFRTAKNGGLLWGPFTDLLPNLNQYYDLQASDLNYDTGIPIEGYEAIWGRAQLVFTYDSKYVQEPPKSFQELMEWVKENPGKFTYPKLPDDFVGAAFIRTAYYELVGNNDAFLKDMNQEKFKELSKPVIDYFKEMNPYLWREGRAFPVSQAQQDELFKNGEIYMTMGFEIGKTAGLVKAGVYPETVQTYVFDTGTIGNSHYLAVPFNSPNKAAALLVIDFLQSPEAQIEKLKPEVWGDMPAFSTNKLETIMLSDLETVESDPAFISMEFLANRRLPEVQSKYIDWIKELWTEEVGG</sequence>
<dbReference type="InterPro" id="IPR027020">
    <property type="entry name" value="YnjB"/>
</dbReference>
<dbReference type="PIRSF" id="PIRSF029172">
    <property type="entry name" value="UCP029172_ABC_sbc_YnjB"/>
    <property type="match status" value="1"/>
</dbReference>
<proteinExistence type="predicted"/>
<feature type="chain" id="PRO_5042214341" description="ABC transporter substrate-binding protein" evidence="1">
    <location>
        <begin position="27"/>
        <end position="409"/>
    </location>
</feature>
<dbReference type="InterPro" id="IPR006059">
    <property type="entry name" value="SBP"/>
</dbReference>
<evidence type="ECO:0000313" key="2">
    <source>
        <dbReference type="EMBL" id="AOY77830.1"/>
    </source>
</evidence>
<evidence type="ECO:0000256" key="1">
    <source>
        <dbReference type="SAM" id="SignalP"/>
    </source>
</evidence>
<organism evidence="3 5">
    <name type="scientific">Clostridium formicaceticum</name>
    <dbReference type="NCBI Taxonomy" id="1497"/>
    <lineage>
        <taxon>Bacteria</taxon>
        <taxon>Bacillati</taxon>
        <taxon>Bacillota</taxon>
        <taxon>Clostridia</taxon>
        <taxon>Eubacteriales</taxon>
        <taxon>Clostridiaceae</taxon>
        <taxon>Clostridium</taxon>
    </lineage>
</organism>
<dbReference type="PROSITE" id="PS51257">
    <property type="entry name" value="PROKAR_LIPOPROTEIN"/>
    <property type="match status" value="1"/>
</dbReference>
<dbReference type="PANTHER" id="PTHR42779:SF1">
    <property type="entry name" value="PROTEIN YNJB"/>
    <property type="match status" value="1"/>
</dbReference>
<dbReference type="Gene3D" id="3.40.190.10">
    <property type="entry name" value="Periplasmic binding protein-like II"/>
    <property type="match status" value="2"/>
</dbReference>
<dbReference type="SUPFAM" id="SSF53850">
    <property type="entry name" value="Periplasmic binding protein-like II"/>
    <property type="match status" value="1"/>
</dbReference>
<dbReference type="KEGG" id="cfm:BJL90_19370"/>
<feature type="signal peptide" evidence="1">
    <location>
        <begin position="1"/>
        <end position="26"/>
    </location>
</feature>
<keyword evidence="1" id="KW-0732">Signal</keyword>
<dbReference type="RefSeq" id="WP_070972062.1">
    <property type="nucleotide sequence ID" value="NZ_CP017603.1"/>
</dbReference>
<protein>
    <recommendedName>
        <fullName evidence="6">ABC transporter substrate-binding protein</fullName>
    </recommendedName>
</protein>
<evidence type="ECO:0000313" key="3">
    <source>
        <dbReference type="EMBL" id="ARE88441.1"/>
    </source>
</evidence>
<dbReference type="Proteomes" id="UP000192478">
    <property type="component" value="Chromosome"/>
</dbReference>
<reference evidence="3 5" key="2">
    <citation type="submission" date="2017-03" db="EMBL/GenBank/DDBJ databases">
        <title>Complete sequence of Clostridium formicaceticum DSM 92.</title>
        <authorList>
            <person name="Poehlein A."/>
            <person name="Karl M."/>
            <person name="Bengelsdorf F.R."/>
            <person name="Duerre P."/>
            <person name="Daniel R."/>
        </authorList>
    </citation>
    <scope>NUCLEOTIDE SEQUENCE [LARGE SCALE GENOMIC DNA]</scope>
    <source>
        <strain evidence="3 5">DSM 92</strain>
    </source>
</reference>